<organism evidence="3 4">
    <name type="scientific">Agrococcus citreus</name>
    <dbReference type="NCBI Taxonomy" id="84643"/>
    <lineage>
        <taxon>Bacteria</taxon>
        <taxon>Bacillati</taxon>
        <taxon>Actinomycetota</taxon>
        <taxon>Actinomycetes</taxon>
        <taxon>Micrococcales</taxon>
        <taxon>Microbacteriaceae</taxon>
        <taxon>Agrococcus</taxon>
    </lineage>
</organism>
<comment type="caution">
    <text evidence="3">The sequence shown here is derived from an EMBL/GenBank/DDBJ whole genome shotgun (WGS) entry which is preliminary data.</text>
</comment>
<dbReference type="InterPro" id="IPR050564">
    <property type="entry name" value="F420-G6PD/mer"/>
</dbReference>
<evidence type="ECO:0000313" key="4">
    <source>
        <dbReference type="Proteomes" id="UP001501266"/>
    </source>
</evidence>
<dbReference type="RefSeq" id="WP_343921003.1">
    <property type="nucleotide sequence ID" value="NZ_BAAAKK010000005.1"/>
</dbReference>
<protein>
    <recommendedName>
        <fullName evidence="2">Luciferase-like domain-containing protein</fullName>
    </recommendedName>
</protein>
<dbReference type="SUPFAM" id="SSF51679">
    <property type="entry name" value="Bacterial luciferase-like"/>
    <property type="match status" value="1"/>
</dbReference>
<dbReference type="Gene3D" id="3.20.20.30">
    <property type="entry name" value="Luciferase-like domain"/>
    <property type="match status" value="1"/>
</dbReference>
<accession>A0ABP4JP74</accession>
<dbReference type="Proteomes" id="UP001501266">
    <property type="component" value="Unassembled WGS sequence"/>
</dbReference>
<keyword evidence="4" id="KW-1185">Reference proteome</keyword>
<keyword evidence="1" id="KW-0560">Oxidoreductase</keyword>
<dbReference type="InterPro" id="IPR011251">
    <property type="entry name" value="Luciferase-like_dom"/>
</dbReference>
<dbReference type="EMBL" id="BAAAKK010000005">
    <property type="protein sequence ID" value="GAA1425884.1"/>
    <property type="molecule type" value="Genomic_DNA"/>
</dbReference>
<evidence type="ECO:0000256" key="1">
    <source>
        <dbReference type="ARBA" id="ARBA00023002"/>
    </source>
</evidence>
<feature type="domain" description="Luciferase-like" evidence="2">
    <location>
        <begin position="10"/>
        <end position="218"/>
    </location>
</feature>
<name>A0ABP4JP74_9MICO</name>
<proteinExistence type="predicted"/>
<dbReference type="Pfam" id="PF00296">
    <property type="entry name" value="Bac_luciferase"/>
    <property type="match status" value="1"/>
</dbReference>
<dbReference type="PANTHER" id="PTHR43244:SF1">
    <property type="entry name" value="5,10-METHYLENETETRAHYDROMETHANOPTERIN REDUCTASE"/>
    <property type="match status" value="1"/>
</dbReference>
<evidence type="ECO:0000313" key="3">
    <source>
        <dbReference type="EMBL" id="GAA1425884.1"/>
    </source>
</evidence>
<gene>
    <name evidence="3" type="ORF">GCM10009640_25630</name>
</gene>
<sequence>MRFTICLRVQGERAATVLEAARAVEGEGFGGIAMSDELMDIDLGGTWSHDPWTLLSSVAAVTSEVHLMPFVLNVANRDAGTTAVAAATLQDVSGGRLWLGLGSGTNAGEQFSRDQDAFGRTPAPAKERRIAARRHIREMRRIWAAEHFLQPEPEIPIVFGAFGPIGAKLAGQHADAIAAPLDGFGGPDAPRLEDVARLAQEARREAGRPGRVRVVAHTGPFDDASDPLWRRGSPAYDRLLALGVEHLVLFLAPDVAQVRAAARHLPLELGA</sequence>
<reference evidence="4" key="1">
    <citation type="journal article" date="2019" name="Int. J. Syst. Evol. Microbiol.">
        <title>The Global Catalogue of Microorganisms (GCM) 10K type strain sequencing project: providing services to taxonomists for standard genome sequencing and annotation.</title>
        <authorList>
            <consortium name="The Broad Institute Genomics Platform"/>
            <consortium name="The Broad Institute Genome Sequencing Center for Infectious Disease"/>
            <person name="Wu L."/>
            <person name="Ma J."/>
        </authorList>
    </citation>
    <scope>NUCLEOTIDE SEQUENCE [LARGE SCALE GENOMIC DNA]</scope>
    <source>
        <strain evidence="4">JCM 12398</strain>
    </source>
</reference>
<dbReference type="PANTHER" id="PTHR43244">
    <property type="match status" value="1"/>
</dbReference>
<dbReference type="InterPro" id="IPR036661">
    <property type="entry name" value="Luciferase-like_sf"/>
</dbReference>
<evidence type="ECO:0000259" key="2">
    <source>
        <dbReference type="Pfam" id="PF00296"/>
    </source>
</evidence>